<accession>A0A9W6L9K0</accession>
<sequence>METNSLDPQDVVLIINDDTEFEPDFLEKALSMLQSSEKVLLLACAYGKKSGLLIDAGVRVDWKHFVFEQAEKPDLINCLSTRGLFLRVADFLTIGGFHPRILPHYASDYEFTMRAYRLGFKLQTDQSLCLRVDEEETGYHDFRGLSFRAQMRDYFSKKSSVNPIMWTIFILLACPWQWKLLNICRIWGMSMRHFTRCIFK</sequence>
<organism evidence="1 2">
    <name type="scientific">Geobacter hydrogenophilus</name>
    <dbReference type="NCBI Taxonomy" id="40983"/>
    <lineage>
        <taxon>Bacteria</taxon>
        <taxon>Pseudomonadati</taxon>
        <taxon>Thermodesulfobacteriota</taxon>
        <taxon>Desulfuromonadia</taxon>
        <taxon>Geobacterales</taxon>
        <taxon>Geobacteraceae</taxon>
        <taxon>Geobacter</taxon>
    </lineage>
</organism>
<dbReference type="AlphaFoldDB" id="A0A9W6L9K0"/>
<gene>
    <name evidence="1" type="ORF">GHYDROH2_00990</name>
</gene>
<protein>
    <submittedName>
        <fullName evidence="1">Uncharacterized protein</fullName>
    </submittedName>
</protein>
<keyword evidence="2" id="KW-1185">Reference proteome</keyword>
<comment type="caution">
    <text evidence="1">The sequence shown here is derived from an EMBL/GenBank/DDBJ whole genome shotgun (WGS) entry which is preliminary data.</text>
</comment>
<dbReference type="Proteomes" id="UP001144352">
    <property type="component" value="Unassembled WGS sequence"/>
</dbReference>
<name>A0A9W6L9K0_9BACT</name>
<reference evidence="1" key="1">
    <citation type="submission" date="2022-12" db="EMBL/GenBank/DDBJ databases">
        <title>Reference genome sequencing for broad-spectrum identification of bacterial and archaeal isolates by mass spectrometry.</title>
        <authorList>
            <person name="Sekiguchi Y."/>
            <person name="Tourlousse D.M."/>
        </authorList>
    </citation>
    <scope>NUCLEOTIDE SEQUENCE</scope>
    <source>
        <strain evidence="1">H2</strain>
    </source>
</reference>
<proteinExistence type="predicted"/>
<evidence type="ECO:0000313" key="1">
    <source>
        <dbReference type="EMBL" id="GLI36598.1"/>
    </source>
</evidence>
<evidence type="ECO:0000313" key="2">
    <source>
        <dbReference type="Proteomes" id="UP001144352"/>
    </source>
</evidence>
<dbReference type="InterPro" id="IPR029044">
    <property type="entry name" value="Nucleotide-diphossugar_trans"/>
</dbReference>
<dbReference type="Gene3D" id="3.90.550.10">
    <property type="entry name" value="Spore Coat Polysaccharide Biosynthesis Protein SpsA, Chain A"/>
    <property type="match status" value="1"/>
</dbReference>
<dbReference type="SUPFAM" id="SSF53448">
    <property type="entry name" value="Nucleotide-diphospho-sugar transferases"/>
    <property type="match status" value="1"/>
</dbReference>
<dbReference type="EMBL" id="BSDS01000001">
    <property type="protein sequence ID" value="GLI36598.1"/>
    <property type="molecule type" value="Genomic_DNA"/>
</dbReference>